<name>A0AAI9I9Z1_9BURK</name>
<reference evidence="1 2" key="1">
    <citation type="journal article" date="2013" name="Front. Microbiol.">
        <title>The genome of the endophytic bacterium H. frisingense GSF30(T) identifies diverse strategies in the Herbaspirillum genus to interact with plants.</title>
        <authorList>
            <person name="Straub D."/>
            <person name="Rothballer M."/>
            <person name="Hartmann A."/>
            <person name="Ludewig U."/>
        </authorList>
    </citation>
    <scope>NUCLEOTIDE SEQUENCE [LARGE SCALE GENOMIC DNA]</scope>
    <source>
        <strain evidence="1 2">GSF30</strain>
    </source>
</reference>
<organism evidence="1 2">
    <name type="scientific">Herbaspirillum frisingense GSF30</name>
    <dbReference type="NCBI Taxonomy" id="864073"/>
    <lineage>
        <taxon>Bacteria</taxon>
        <taxon>Pseudomonadati</taxon>
        <taxon>Pseudomonadota</taxon>
        <taxon>Betaproteobacteria</taxon>
        <taxon>Burkholderiales</taxon>
        <taxon>Oxalobacteraceae</taxon>
        <taxon>Herbaspirillum</taxon>
    </lineage>
</organism>
<accession>A0AAI9I9Z1</accession>
<evidence type="ECO:0000313" key="1">
    <source>
        <dbReference type="EMBL" id="EOA02223.1"/>
    </source>
</evidence>
<dbReference type="EMBL" id="AEEC02000059">
    <property type="protein sequence ID" value="EOA02223.1"/>
    <property type="molecule type" value="Genomic_DNA"/>
</dbReference>
<evidence type="ECO:0000313" key="2">
    <source>
        <dbReference type="Proteomes" id="UP000006772"/>
    </source>
</evidence>
<protein>
    <submittedName>
        <fullName evidence="1">Uncharacterized protein</fullName>
    </submittedName>
</protein>
<dbReference type="RefSeq" id="WP_006465525.1">
    <property type="nucleotide sequence ID" value="NZ_AEEC02000059.1"/>
</dbReference>
<proteinExistence type="predicted"/>
<dbReference type="Proteomes" id="UP000006772">
    <property type="component" value="Unassembled WGS sequence"/>
</dbReference>
<comment type="caution">
    <text evidence="1">The sequence shown here is derived from an EMBL/GenBank/DDBJ whole genome shotgun (WGS) entry which is preliminary data.</text>
</comment>
<gene>
    <name evidence="1" type="ORF">HFRIS_023606</name>
</gene>
<sequence>MPNLTFFIRQDQMPAAQSLDRLTARCTQLCTKILEARPENIHIIYVAVDHGTGHPAFADVRYRISANRTPAVMEDFMQQLDEAIQDHTGLLPRIRCFAYAAQSISARH</sequence>
<dbReference type="AlphaFoldDB" id="A0AAI9I9Z1"/>